<sequence length="431" mass="48900">MAFQRPRIIPWLIEQIDSETYLGLNWLNAEKTQFCVPWKHLLRQDRTEDDFQIFQAWAITSGIYDPNRDGPDPVRWKRNFRSALIQNDGITMIQDSSSNTANPHKIYELSNRAALKSPEENNINDVDPHFQQLNLGGPPGNALIPDEIPENQDLYQGASALAQEQENTDQGGTVEFIPSPFGPYTAAVPANQEEGQGNVEQNILFGMLKHNKLDTQFDVQVYYRGSMIKNVVVRNPRGFCITSRQEPNPANYLEDVCLPIPFHVSDPGVASQITSILENLKDGLVVEQRDGAICGKRQGKCRSYWSMTEFPTEFEPKEIGNTDYTILYTKDQFLTELIQFMDGRRRESPKYTIWICLGQAWPHKNPWKKKFIMVKVTAVVMKMLHELSNCGGATSLGSDELSLEISRSLSISSPDDLLSVLKGMEEHMDLE</sequence>
<dbReference type="Proteomes" id="UP000694569">
    <property type="component" value="Unplaced"/>
</dbReference>
<reference evidence="7" key="1">
    <citation type="submission" date="2025-08" db="UniProtKB">
        <authorList>
            <consortium name="Ensembl"/>
        </authorList>
    </citation>
    <scope>IDENTIFICATION</scope>
</reference>
<dbReference type="PANTHER" id="PTHR11949:SF1">
    <property type="entry name" value="INTERFERON REGULATORY FACTOR 3"/>
    <property type="match status" value="1"/>
</dbReference>
<dbReference type="Gene3D" id="1.10.10.10">
    <property type="entry name" value="Winged helix-like DNA-binding domain superfamily/Winged helix DNA-binding domain"/>
    <property type="match status" value="1"/>
</dbReference>
<dbReference type="InterPro" id="IPR036388">
    <property type="entry name" value="WH-like_DNA-bd_sf"/>
</dbReference>
<evidence type="ECO:0000256" key="1">
    <source>
        <dbReference type="ARBA" id="ARBA00004123"/>
    </source>
</evidence>
<evidence type="ECO:0000313" key="8">
    <source>
        <dbReference type="Proteomes" id="UP000694569"/>
    </source>
</evidence>
<accession>A0A8C5QHN3</accession>
<dbReference type="GeneTree" id="ENSGT00940000160569"/>
<name>A0A8C5QHN3_9ANUR</name>
<evidence type="ECO:0000256" key="3">
    <source>
        <dbReference type="ARBA" id="ARBA00023125"/>
    </source>
</evidence>
<organism evidence="7 8">
    <name type="scientific">Leptobrachium leishanense</name>
    <name type="common">Leishan spiny toad</name>
    <dbReference type="NCBI Taxonomy" id="445787"/>
    <lineage>
        <taxon>Eukaryota</taxon>
        <taxon>Metazoa</taxon>
        <taxon>Chordata</taxon>
        <taxon>Craniata</taxon>
        <taxon>Vertebrata</taxon>
        <taxon>Euteleostomi</taxon>
        <taxon>Amphibia</taxon>
        <taxon>Batrachia</taxon>
        <taxon>Anura</taxon>
        <taxon>Pelobatoidea</taxon>
        <taxon>Megophryidae</taxon>
        <taxon>Leptobrachium</taxon>
    </lineage>
</organism>
<protein>
    <recommendedName>
        <fullName evidence="6">IRF tryptophan pentad repeat domain-containing protein</fullName>
    </recommendedName>
</protein>
<dbReference type="SUPFAM" id="SSF46785">
    <property type="entry name" value="Winged helix' DNA-binding domain"/>
    <property type="match status" value="1"/>
</dbReference>
<dbReference type="InterPro" id="IPR036390">
    <property type="entry name" value="WH_DNA-bd_sf"/>
</dbReference>
<comment type="subcellular location">
    <subcellularLocation>
        <location evidence="1">Nucleus</location>
    </subcellularLocation>
</comment>
<evidence type="ECO:0000256" key="5">
    <source>
        <dbReference type="ARBA" id="ARBA00023242"/>
    </source>
</evidence>
<dbReference type="OrthoDB" id="8691508at2759"/>
<dbReference type="InterPro" id="IPR017855">
    <property type="entry name" value="SMAD-like_dom_sf"/>
</dbReference>
<evidence type="ECO:0000256" key="2">
    <source>
        <dbReference type="ARBA" id="ARBA00023015"/>
    </source>
</evidence>
<dbReference type="PROSITE" id="PS00601">
    <property type="entry name" value="IRF_1"/>
    <property type="match status" value="1"/>
</dbReference>
<dbReference type="InterPro" id="IPR008984">
    <property type="entry name" value="SMAD_FHA_dom_sf"/>
</dbReference>
<keyword evidence="3" id="KW-0238">DNA-binding</keyword>
<dbReference type="AlphaFoldDB" id="A0A8C5QHN3"/>
<dbReference type="GO" id="GO:0045893">
    <property type="term" value="P:positive regulation of DNA-templated transcription"/>
    <property type="evidence" value="ECO:0007669"/>
    <property type="project" value="UniProtKB-ARBA"/>
</dbReference>
<dbReference type="GO" id="GO:0000981">
    <property type="term" value="F:DNA-binding transcription factor activity, RNA polymerase II-specific"/>
    <property type="evidence" value="ECO:0007669"/>
    <property type="project" value="TreeGrafter"/>
</dbReference>
<dbReference type="InterPro" id="IPR001346">
    <property type="entry name" value="Interferon_reg_fact_DNA-bd_dom"/>
</dbReference>
<dbReference type="SMART" id="SM00348">
    <property type="entry name" value="IRF"/>
    <property type="match status" value="1"/>
</dbReference>
<dbReference type="Gene3D" id="2.60.200.10">
    <property type="match status" value="1"/>
</dbReference>
<dbReference type="Pfam" id="PF00605">
    <property type="entry name" value="IRF"/>
    <property type="match status" value="1"/>
</dbReference>
<dbReference type="PANTHER" id="PTHR11949">
    <property type="entry name" value="INTERFERON REGULATORY FACTOR"/>
    <property type="match status" value="1"/>
</dbReference>
<feature type="domain" description="IRF tryptophan pentad repeat" evidence="6">
    <location>
        <begin position="5"/>
        <end position="111"/>
    </location>
</feature>
<dbReference type="CDD" id="cd00103">
    <property type="entry name" value="IRF"/>
    <property type="match status" value="1"/>
</dbReference>
<dbReference type="InterPro" id="IPR019817">
    <property type="entry name" value="Interferon_reg_fac_CS"/>
</dbReference>
<dbReference type="GO" id="GO:0000978">
    <property type="term" value="F:RNA polymerase II cis-regulatory region sequence-specific DNA binding"/>
    <property type="evidence" value="ECO:0007669"/>
    <property type="project" value="TreeGrafter"/>
</dbReference>
<keyword evidence="5" id="KW-0539">Nucleus</keyword>
<proteinExistence type="predicted"/>
<evidence type="ECO:0000313" key="7">
    <source>
        <dbReference type="Ensembl" id="ENSLLEP00000038391.1"/>
    </source>
</evidence>
<dbReference type="SMART" id="SM01243">
    <property type="entry name" value="IRF-3"/>
    <property type="match status" value="1"/>
</dbReference>
<dbReference type="Pfam" id="PF10401">
    <property type="entry name" value="IRF-3"/>
    <property type="match status" value="1"/>
</dbReference>
<evidence type="ECO:0000259" key="6">
    <source>
        <dbReference type="PROSITE" id="PS51507"/>
    </source>
</evidence>
<keyword evidence="4" id="KW-0804">Transcription</keyword>
<evidence type="ECO:0000256" key="4">
    <source>
        <dbReference type="ARBA" id="ARBA00023163"/>
    </source>
</evidence>
<keyword evidence="2" id="KW-0805">Transcription regulation</keyword>
<dbReference type="Ensembl" id="ENSLLET00000039905.1">
    <property type="protein sequence ID" value="ENSLLEP00000038391.1"/>
    <property type="gene ID" value="ENSLLEG00000024357.1"/>
</dbReference>
<keyword evidence="8" id="KW-1185">Reference proteome</keyword>
<dbReference type="PRINTS" id="PR00267">
    <property type="entry name" value="INTFRNREGFCT"/>
</dbReference>
<dbReference type="GO" id="GO:0002376">
    <property type="term" value="P:immune system process"/>
    <property type="evidence" value="ECO:0007669"/>
    <property type="project" value="TreeGrafter"/>
</dbReference>
<reference evidence="7" key="2">
    <citation type="submission" date="2025-09" db="UniProtKB">
        <authorList>
            <consortium name="Ensembl"/>
        </authorList>
    </citation>
    <scope>IDENTIFICATION</scope>
</reference>
<dbReference type="GO" id="GO:0005634">
    <property type="term" value="C:nucleus"/>
    <property type="evidence" value="ECO:0007669"/>
    <property type="project" value="UniProtKB-SubCell"/>
</dbReference>
<dbReference type="InterPro" id="IPR019471">
    <property type="entry name" value="Interferon_reg_factor-3"/>
</dbReference>
<dbReference type="PROSITE" id="PS51507">
    <property type="entry name" value="IRF_2"/>
    <property type="match status" value="1"/>
</dbReference>
<dbReference type="SUPFAM" id="SSF49879">
    <property type="entry name" value="SMAD/FHA domain"/>
    <property type="match status" value="1"/>
</dbReference>